<keyword evidence="3" id="KW-0472">Membrane</keyword>
<keyword evidence="3" id="KW-1133">Transmembrane helix</keyword>
<dbReference type="Proteomes" id="UP000310636">
    <property type="component" value="Unassembled WGS sequence"/>
</dbReference>
<dbReference type="Pfam" id="PF13490">
    <property type="entry name" value="zf-HC2"/>
    <property type="match status" value="1"/>
</dbReference>
<accession>A0A4S4BYW6</accession>
<evidence type="ECO:0000256" key="3">
    <source>
        <dbReference type="SAM" id="Phobius"/>
    </source>
</evidence>
<evidence type="ECO:0000313" key="6">
    <source>
        <dbReference type="Proteomes" id="UP000310636"/>
    </source>
</evidence>
<dbReference type="OrthoDB" id="2679416at2"/>
<comment type="similarity">
    <text evidence="1">Belongs to the zinc-associated anti-sigma factor (ZAS) superfamily. Anti-sigma-W factor family.</text>
</comment>
<sequence>MRSDCDVQQRRFSDYWDDALSSHERIKFELHLSSCASCKEEYRFWEESAALIREIQLSDVPDVDSRTVEEINRNVMNRIYAEQNWFTPASRRLYAFSGRFRRRMGSLLGTMLTLFVVGLLYAVYAKLQRPEAPYTGVMEMASAAGAGDSAPGGMIVDVPVASLSDPIVLHVDPAIPEYWIAFALLGVLMSVLTMNWFARVRT</sequence>
<evidence type="ECO:0000259" key="4">
    <source>
        <dbReference type="Pfam" id="PF13490"/>
    </source>
</evidence>
<dbReference type="RefSeq" id="WP_136370483.1">
    <property type="nucleotide sequence ID" value="NZ_SSOB01000016.1"/>
</dbReference>
<organism evidence="5 6">
    <name type="scientific">Cohnella fermenti</name>
    <dbReference type="NCBI Taxonomy" id="2565925"/>
    <lineage>
        <taxon>Bacteria</taxon>
        <taxon>Bacillati</taxon>
        <taxon>Bacillota</taxon>
        <taxon>Bacilli</taxon>
        <taxon>Bacillales</taxon>
        <taxon>Paenibacillaceae</taxon>
        <taxon>Cohnella</taxon>
    </lineage>
</organism>
<name>A0A4S4BYW6_9BACL</name>
<dbReference type="Gene3D" id="1.10.10.1320">
    <property type="entry name" value="Anti-sigma factor, zinc-finger domain"/>
    <property type="match status" value="1"/>
</dbReference>
<dbReference type="EMBL" id="SSOB01000016">
    <property type="protein sequence ID" value="THF78387.1"/>
    <property type="molecule type" value="Genomic_DNA"/>
</dbReference>
<evidence type="ECO:0000256" key="2">
    <source>
        <dbReference type="ARBA" id="ARBA00024438"/>
    </source>
</evidence>
<feature type="transmembrane region" description="Helical" evidence="3">
    <location>
        <begin position="178"/>
        <end position="198"/>
    </location>
</feature>
<evidence type="ECO:0000256" key="1">
    <source>
        <dbReference type="ARBA" id="ARBA00024353"/>
    </source>
</evidence>
<dbReference type="InterPro" id="IPR041916">
    <property type="entry name" value="Anti_sigma_zinc_sf"/>
</dbReference>
<feature type="transmembrane region" description="Helical" evidence="3">
    <location>
        <begin position="106"/>
        <end position="124"/>
    </location>
</feature>
<keyword evidence="6" id="KW-1185">Reference proteome</keyword>
<feature type="domain" description="Putative zinc-finger" evidence="4">
    <location>
        <begin position="5"/>
        <end position="38"/>
    </location>
</feature>
<dbReference type="InterPro" id="IPR027383">
    <property type="entry name" value="Znf_put"/>
</dbReference>
<comment type="caution">
    <text evidence="5">The sequence shown here is derived from an EMBL/GenBank/DDBJ whole genome shotgun (WGS) entry which is preliminary data.</text>
</comment>
<protein>
    <recommendedName>
        <fullName evidence="2">Anti-sigma-W factor RsiW</fullName>
    </recommendedName>
</protein>
<reference evidence="5 6" key="1">
    <citation type="submission" date="2019-04" db="EMBL/GenBank/DDBJ databases">
        <title>Cohnella sp. nov. isolated from preserved vegetables.</title>
        <authorList>
            <person name="Lin S.-Y."/>
            <person name="Hung M.-H."/>
            <person name="Young C.-C."/>
        </authorList>
    </citation>
    <scope>NUCLEOTIDE SEQUENCE [LARGE SCALE GENOMIC DNA]</scope>
    <source>
        <strain evidence="5 6">CC-MHH1044</strain>
    </source>
</reference>
<gene>
    <name evidence="5" type="ORF">E6C55_14335</name>
</gene>
<evidence type="ECO:0000313" key="5">
    <source>
        <dbReference type="EMBL" id="THF78387.1"/>
    </source>
</evidence>
<keyword evidence="3" id="KW-0812">Transmembrane</keyword>
<dbReference type="AlphaFoldDB" id="A0A4S4BYW6"/>
<proteinExistence type="inferred from homology"/>